<sequence>LASIRATAILAASVPIWGRQHLPSLKRPVRPEATSDSEHYYTIAMAWLQAAAVALSLYATGALGLAPTGAEPDSADGGPEMRKLGAVDSRRLAKVVDGKVVDGKVVDGADGAVNEDSDIWPFTRKIPANSRNITVFLNGEPKSGTTWLEYIAKDLITEGCAREAGCQLVSEDTDDRTMGQRTTATAVSAHRTSGLLRYDVKDKHRVPNVGHFNSLDFTIAPNMTDADVEAAAKSTLEGAAQGAKWLAVFRDPRDVAISMCYHSVKDCPDASGHTLVRINRVAQWINLRHRFFDALHKLAPERVMTLYYEDMKSDERGAIRQLARLFEVPVSRRQVRLISERTTFSAMKEMPRIAQKGAVSGMVREGGSCMYDKQLSAEAAKQVTEKMRRALSPELNAIWKC</sequence>
<dbReference type="Gene3D" id="3.40.50.300">
    <property type="entry name" value="P-loop containing nucleotide triphosphate hydrolases"/>
    <property type="match status" value="1"/>
</dbReference>
<dbReference type="EMBL" id="CAUYUJ010022147">
    <property type="protein sequence ID" value="CAK0909163.1"/>
    <property type="molecule type" value="Genomic_DNA"/>
</dbReference>
<comment type="similarity">
    <text evidence="1">Belongs to the sulfotransferase 1 family.</text>
</comment>
<dbReference type="Proteomes" id="UP001189429">
    <property type="component" value="Unassembled WGS sequence"/>
</dbReference>
<keyword evidence="5" id="KW-1185">Reference proteome</keyword>
<comment type="caution">
    <text evidence="4">The sequence shown here is derived from an EMBL/GenBank/DDBJ whole genome shotgun (WGS) entry which is preliminary data.</text>
</comment>
<dbReference type="InterPro" id="IPR027417">
    <property type="entry name" value="P-loop_NTPase"/>
</dbReference>
<evidence type="ECO:0000256" key="2">
    <source>
        <dbReference type="ARBA" id="ARBA00022679"/>
    </source>
</evidence>
<reference evidence="4" key="1">
    <citation type="submission" date="2023-10" db="EMBL/GenBank/DDBJ databases">
        <authorList>
            <person name="Chen Y."/>
            <person name="Shah S."/>
            <person name="Dougan E. K."/>
            <person name="Thang M."/>
            <person name="Chan C."/>
        </authorList>
    </citation>
    <scope>NUCLEOTIDE SEQUENCE [LARGE SCALE GENOMIC DNA]</scope>
</reference>
<accession>A0ABN9YCL8</accession>
<protein>
    <recommendedName>
        <fullName evidence="3">Sulfotransferase domain-containing protein</fullName>
    </recommendedName>
</protein>
<keyword evidence="2" id="KW-0808">Transferase</keyword>
<feature type="non-terminal residue" evidence="4">
    <location>
        <position position="1"/>
    </location>
</feature>
<gene>
    <name evidence="4" type="ORF">PCOR1329_LOCUS83652</name>
</gene>
<feature type="domain" description="Sulfotransferase" evidence="3">
    <location>
        <begin position="135"/>
        <end position="390"/>
    </location>
</feature>
<evidence type="ECO:0000313" key="4">
    <source>
        <dbReference type="EMBL" id="CAK0909163.1"/>
    </source>
</evidence>
<organism evidence="4 5">
    <name type="scientific">Prorocentrum cordatum</name>
    <dbReference type="NCBI Taxonomy" id="2364126"/>
    <lineage>
        <taxon>Eukaryota</taxon>
        <taxon>Sar</taxon>
        <taxon>Alveolata</taxon>
        <taxon>Dinophyceae</taxon>
        <taxon>Prorocentrales</taxon>
        <taxon>Prorocentraceae</taxon>
        <taxon>Prorocentrum</taxon>
    </lineage>
</organism>
<evidence type="ECO:0000256" key="1">
    <source>
        <dbReference type="ARBA" id="ARBA00005771"/>
    </source>
</evidence>
<dbReference type="SUPFAM" id="SSF52540">
    <property type="entry name" value="P-loop containing nucleoside triphosphate hydrolases"/>
    <property type="match status" value="1"/>
</dbReference>
<evidence type="ECO:0000259" key="3">
    <source>
        <dbReference type="Pfam" id="PF00685"/>
    </source>
</evidence>
<evidence type="ECO:0000313" key="5">
    <source>
        <dbReference type="Proteomes" id="UP001189429"/>
    </source>
</evidence>
<proteinExistence type="inferred from homology"/>
<name>A0ABN9YCL8_9DINO</name>
<dbReference type="PANTHER" id="PTHR11783">
    <property type="entry name" value="SULFOTRANSFERASE SULT"/>
    <property type="match status" value="1"/>
</dbReference>
<dbReference type="InterPro" id="IPR000863">
    <property type="entry name" value="Sulfotransferase_dom"/>
</dbReference>
<dbReference type="Pfam" id="PF00685">
    <property type="entry name" value="Sulfotransfer_1"/>
    <property type="match status" value="1"/>
</dbReference>